<dbReference type="Proteomes" id="UP000245839">
    <property type="component" value="Unassembled WGS sequence"/>
</dbReference>
<dbReference type="OrthoDB" id="7584044at2"/>
<dbReference type="CDD" id="cd00092">
    <property type="entry name" value="HTH_CRP"/>
    <property type="match status" value="1"/>
</dbReference>
<dbReference type="CDD" id="cd00038">
    <property type="entry name" value="CAP_ED"/>
    <property type="match status" value="1"/>
</dbReference>
<dbReference type="Proteomes" id="UP000251571">
    <property type="component" value="Unassembled WGS sequence"/>
</dbReference>
<dbReference type="Pfam" id="PF13545">
    <property type="entry name" value="HTH_Crp_2"/>
    <property type="match status" value="1"/>
</dbReference>
<evidence type="ECO:0000256" key="1">
    <source>
        <dbReference type="ARBA" id="ARBA00023015"/>
    </source>
</evidence>
<accession>A0A2Y9AEB7</accession>
<sequence length="221" mass="24205">MTACAGLRELPAGAVLSRRGHPIPSSQLLLDGLIGRSVPGADGSVRQMVALQVPGDFVDLHSFPQEVLDHDVIAITPVTVAAFPNARLRELIAGDHVLAMALWELTTIDATIHWHWSFRMGALRARAAVANFLCEMELRLRLADRSQGGQFRLPMTQSDIGEACGMTSVHVSRMLRELRQAGLCTVESGRVTIHDHDGLRRMGRFDPQFLHLGKVTGFSPD</sequence>
<protein>
    <submittedName>
        <fullName evidence="5">CRP-like cAMP-binding protein</fullName>
    </submittedName>
    <submittedName>
        <fullName evidence="6">cAMP-binding domain of CRP or a regulatory subunit of cAMP-dependent protein kinases</fullName>
    </submittedName>
</protein>
<keyword evidence="1" id="KW-0805">Transcription regulation</keyword>
<dbReference type="PROSITE" id="PS51063">
    <property type="entry name" value="HTH_CRP_2"/>
    <property type="match status" value="1"/>
</dbReference>
<dbReference type="InterPro" id="IPR012318">
    <property type="entry name" value="HTH_CRP"/>
</dbReference>
<evidence type="ECO:0000313" key="5">
    <source>
        <dbReference type="EMBL" id="PWJ21208.1"/>
    </source>
</evidence>
<dbReference type="InterPro" id="IPR018490">
    <property type="entry name" value="cNMP-bd_dom_sf"/>
</dbReference>
<dbReference type="AlphaFoldDB" id="A0A2Y9AEB7"/>
<dbReference type="InterPro" id="IPR000595">
    <property type="entry name" value="cNMP-bd_dom"/>
</dbReference>
<reference evidence="6 8" key="1">
    <citation type="submission" date="2016-10" db="EMBL/GenBank/DDBJ databases">
        <authorList>
            <person name="Cai Z."/>
        </authorList>
    </citation>
    <scope>NUCLEOTIDE SEQUENCE [LARGE SCALE GENOMIC DNA]</scope>
    <source>
        <strain evidence="6 8">DSM 25227</strain>
    </source>
</reference>
<evidence type="ECO:0000259" key="4">
    <source>
        <dbReference type="PROSITE" id="PS51063"/>
    </source>
</evidence>
<dbReference type="EMBL" id="UETC01000002">
    <property type="protein sequence ID" value="SSA41618.1"/>
    <property type="molecule type" value="Genomic_DNA"/>
</dbReference>
<evidence type="ECO:0000313" key="6">
    <source>
        <dbReference type="EMBL" id="SSA41618.1"/>
    </source>
</evidence>
<dbReference type="RefSeq" id="WP_109563540.1">
    <property type="nucleotide sequence ID" value="NZ_QGDJ01000002.1"/>
</dbReference>
<dbReference type="InterPro" id="IPR036388">
    <property type="entry name" value="WH-like_DNA-bd_sf"/>
</dbReference>
<dbReference type="EMBL" id="QGDJ01000002">
    <property type="protein sequence ID" value="PWJ21208.1"/>
    <property type="molecule type" value="Genomic_DNA"/>
</dbReference>
<dbReference type="Pfam" id="PF00027">
    <property type="entry name" value="cNMP_binding"/>
    <property type="match status" value="1"/>
</dbReference>
<dbReference type="SMART" id="SM00419">
    <property type="entry name" value="HTH_CRP"/>
    <property type="match status" value="1"/>
</dbReference>
<dbReference type="GO" id="GO:0003677">
    <property type="term" value="F:DNA binding"/>
    <property type="evidence" value="ECO:0007669"/>
    <property type="project" value="UniProtKB-KW"/>
</dbReference>
<evidence type="ECO:0000313" key="7">
    <source>
        <dbReference type="Proteomes" id="UP000245839"/>
    </source>
</evidence>
<keyword evidence="3" id="KW-0804">Transcription</keyword>
<name>A0A2Y9AEB7_9RHOB</name>
<organism evidence="6 8">
    <name type="scientific">Jannaschia seohaensis</name>
    <dbReference type="NCBI Taxonomy" id="475081"/>
    <lineage>
        <taxon>Bacteria</taxon>
        <taxon>Pseudomonadati</taxon>
        <taxon>Pseudomonadota</taxon>
        <taxon>Alphaproteobacteria</taxon>
        <taxon>Rhodobacterales</taxon>
        <taxon>Roseobacteraceae</taxon>
        <taxon>Jannaschia</taxon>
    </lineage>
</organism>
<dbReference type="Gene3D" id="2.60.120.10">
    <property type="entry name" value="Jelly Rolls"/>
    <property type="match status" value="1"/>
</dbReference>
<reference evidence="5 7" key="2">
    <citation type="submission" date="2018-03" db="EMBL/GenBank/DDBJ databases">
        <title>Genomic Encyclopedia of Archaeal and Bacterial Type Strains, Phase II (KMG-II): from individual species to whole genera.</title>
        <authorList>
            <person name="Goeker M."/>
        </authorList>
    </citation>
    <scope>NUCLEOTIDE SEQUENCE [LARGE SCALE GENOMIC DNA]</scope>
    <source>
        <strain evidence="5 7">DSM 25227</strain>
    </source>
</reference>
<dbReference type="InterPro" id="IPR036390">
    <property type="entry name" value="WH_DNA-bd_sf"/>
</dbReference>
<evidence type="ECO:0000256" key="2">
    <source>
        <dbReference type="ARBA" id="ARBA00023125"/>
    </source>
</evidence>
<proteinExistence type="predicted"/>
<dbReference type="SUPFAM" id="SSF51206">
    <property type="entry name" value="cAMP-binding domain-like"/>
    <property type="match status" value="1"/>
</dbReference>
<evidence type="ECO:0000256" key="3">
    <source>
        <dbReference type="ARBA" id="ARBA00023163"/>
    </source>
</evidence>
<keyword evidence="2" id="KW-0238">DNA-binding</keyword>
<keyword evidence="7" id="KW-1185">Reference proteome</keyword>
<dbReference type="InterPro" id="IPR014710">
    <property type="entry name" value="RmlC-like_jellyroll"/>
</dbReference>
<dbReference type="Gene3D" id="1.10.10.10">
    <property type="entry name" value="Winged helix-like DNA-binding domain superfamily/Winged helix DNA-binding domain"/>
    <property type="match status" value="1"/>
</dbReference>
<feature type="domain" description="HTH crp-type" evidence="4">
    <location>
        <begin position="123"/>
        <end position="197"/>
    </location>
</feature>
<evidence type="ECO:0000313" key="8">
    <source>
        <dbReference type="Proteomes" id="UP000251571"/>
    </source>
</evidence>
<dbReference type="GO" id="GO:0006355">
    <property type="term" value="P:regulation of DNA-templated transcription"/>
    <property type="evidence" value="ECO:0007669"/>
    <property type="project" value="InterPro"/>
</dbReference>
<dbReference type="SUPFAM" id="SSF46785">
    <property type="entry name" value="Winged helix' DNA-binding domain"/>
    <property type="match status" value="1"/>
</dbReference>
<gene>
    <name evidence="5" type="ORF">BCF38_102458</name>
    <name evidence="6" type="ORF">SAMN05421539_102458</name>
</gene>